<sequence>MKVETALPIGSLDQVAAAATEAEEMGYDGVLSFEVGHDPFLPLAIAAEHTQRVTLGSAVAIAFPRSPLTVAQMAWDIQALSRGRLLLGLGTQVKGHNERRYSTPWPSPPGPRLREYILVLRAIWDSWQNKSRPNFRGKHYNYTLMTPFFDPGPIEHPHVAIHISAVNPYMCRLAGELCDGVRLHSFCTPKYLREVILPNMEAAAKKAGRSLKDIDISGGGFIITGAREEDVERQRQAIRAQIAFYGSTRTYKGVLDIHGWGETCLKLHRLAAAGKWAEMGQQISDE</sequence>
<name>X0T5Y1_9ZZZZ</name>
<dbReference type="PANTHER" id="PTHR43244:SF2">
    <property type="entry name" value="CONSERVED HYPOTHETICAL ALANINE AND PROLINE-RICH PROTEIN"/>
    <property type="match status" value="1"/>
</dbReference>
<dbReference type="PANTHER" id="PTHR43244">
    <property type="match status" value="1"/>
</dbReference>
<dbReference type="InterPro" id="IPR011251">
    <property type="entry name" value="Luciferase-like_dom"/>
</dbReference>
<dbReference type="CDD" id="cd01097">
    <property type="entry name" value="Tetrahydromethanopterin_reductase"/>
    <property type="match status" value="1"/>
</dbReference>
<reference evidence="2" key="1">
    <citation type="journal article" date="2014" name="Front. Microbiol.">
        <title>High frequency of phylogenetically diverse reductive dehalogenase-homologous genes in deep subseafloor sedimentary metagenomes.</title>
        <authorList>
            <person name="Kawai M."/>
            <person name="Futagami T."/>
            <person name="Toyoda A."/>
            <person name="Takaki Y."/>
            <person name="Nishi S."/>
            <person name="Hori S."/>
            <person name="Arai W."/>
            <person name="Tsubouchi T."/>
            <person name="Morono Y."/>
            <person name="Uchiyama I."/>
            <person name="Ito T."/>
            <person name="Fujiyama A."/>
            <person name="Inagaki F."/>
            <person name="Takami H."/>
        </authorList>
    </citation>
    <scope>NUCLEOTIDE SEQUENCE</scope>
    <source>
        <strain evidence="2">Expedition CK06-06</strain>
    </source>
</reference>
<dbReference type="GO" id="GO:0016705">
    <property type="term" value="F:oxidoreductase activity, acting on paired donors, with incorporation or reduction of molecular oxygen"/>
    <property type="evidence" value="ECO:0007669"/>
    <property type="project" value="InterPro"/>
</dbReference>
<dbReference type="NCBIfam" id="TIGR03617">
    <property type="entry name" value="F420_MSMEG_2256"/>
    <property type="match status" value="1"/>
</dbReference>
<evidence type="ECO:0000259" key="1">
    <source>
        <dbReference type="Pfam" id="PF00296"/>
    </source>
</evidence>
<evidence type="ECO:0000313" key="2">
    <source>
        <dbReference type="EMBL" id="GAF83582.1"/>
    </source>
</evidence>
<dbReference type="SUPFAM" id="SSF51679">
    <property type="entry name" value="Bacterial luciferase-like"/>
    <property type="match status" value="1"/>
</dbReference>
<dbReference type="Pfam" id="PF00296">
    <property type="entry name" value="Bac_luciferase"/>
    <property type="match status" value="1"/>
</dbReference>
<dbReference type="AlphaFoldDB" id="X0T5Y1"/>
<organism evidence="2">
    <name type="scientific">marine sediment metagenome</name>
    <dbReference type="NCBI Taxonomy" id="412755"/>
    <lineage>
        <taxon>unclassified sequences</taxon>
        <taxon>metagenomes</taxon>
        <taxon>ecological metagenomes</taxon>
    </lineage>
</organism>
<dbReference type="InterPro" id="IPR036661">
    <property type="entry name" value="Luciferase-like_sf"/>
</dbReference>
<gene>
    <name evidence="2" type="ORF">S01H1_01896</name>
</gene>
<feature type="domain" description="Luciferase-like" evidence="1">
    <location>
        <begin position="11"/>
        <end position="286"/>
    </location>
</feature>
<feature type="non-terminal residue" evidence="2">
    <location>
        <position position="286"/>
    </location>
</feature>
<comment type="caution">
    <text evidence="2">The sequence shown here is derived from an EMBL/GenBank/DDBJ whole genome shotgun (WGS) entry which is preliminary data.</text>
</comment>
<dbReference type="InterPro" id="IPR050564">
    <property type="entry name" value="F420-G6PD/mer"/>
</dbReference>
<dbReference type="Gene3D" id="3.20.20.30">
    <property type="entry name" value="Luciferase-like domain"/>
    <property type="match status" value="1"/>
</dbReference>
<dbReference type="EMBL" id="BARS01000867">
    <property type="protein sequence ID" value="GAF83582.1"/>
    <property type="molecule type" value="Genomic_DNA"/>
</dbReference>
<protein>
    <recommendedName>
        <fullName evidence="1">Luciferase-like domain-containing protein</fullName>
    </recommendedName>
</protein>
<dbReference type="InterPro" id="IPR019919">
    <property type="entry name" value="Lucif-like_OxRdtase_MSMEG_2256"/>
</dbReference>
<proteinExistence type="predicted"/>
<accession>X0T5Y1</accession>